<accession>A0A2R4MCC0</accession>
<keyword evidence="10" id="KW-1185">Reference proteome</keyword>
<dbReference type="CDD" id="cd04910">
    <property type="entry name" value="ACT_AK-Ectoine_1"/>
    <property type="match status" value="1"/>
</dbReference>
<gene>
    <name evidence="9" type="ORF">MXMO3_01131</name>
</gene>
<evidence type="ECO:0000259" key="8">
    <source>
        <dbReference type="Pfam" id="PF00696"/>
    </source>
</evidence>
<dbReference type="NCBIfam" id="NF006614">
    <property type="entry name" value="PRK09181.1"/>
    <property type="match status" value="1"/>
</dbReference>
<dbReference type="SUPFAM" id="SSF55021">
    <property type="entry name" value="ACT-like"/>
    <property type="match status" value="1"/>
</dbReference>
<keyword evidence="4" id="KW-0547">Nucleotide-binding</keyword>
<dbReference type="GO" id="GO:0009089">
    <property type="term" value="P:lysine biosynthetic process via diaminopimelate"/>
    <property type="evidence" value="ECO:0007669"/>
    <property type="project" value="TreeGrafter"/>
</dbReference>
<proteinExistence type="inferred from homology"/>
<evidence type="ECO:0000256" key="1">
    <source>
        <dbReference type="ARBA" id="ARBA00010122"/>
    </source>
</evidence>
<name>A0A2R4MCC0_9HYPH</name>
<dbReference type="GO" id="GO:0004072">
    <property type="term" value="F:aspartate kinase activity"/>
    <property type="evidence" value="ECO:0007669"/>
    <property type="project" value="UniProtKB-EC"/>
</dbReference>
<evidence type="ECO:0000313" key="10">
    <source>
        <dbReference type="Proteomes" id="UP000258927"/>
    </source>
</evidence>
<dbReference type="GO" id="GO:0005524">
    <property type="term" value="F:ATP binding"/>
    <property type="evidence" value="ECO:0007669"/>
    <property type="project" value="UniProtKB-KW"/>
</dbReference>
<evidence type="ECO:0000256" key="6">
    <source>
        <dbReference type="ARBA" id="ARBA00022840"/>
    </source>
</evidence>
<evidence type="ECO:0000256" key="2">
    <source>
        <dbReference type="ARBA" id="ARBA00013059"/>
    </source>
</evidence>
<dbReference type="Pfam" id="PF00696">
    <property type="entry name" value="AA_kinase"/>
    <property type="match status" value="1"/>
</dbReference>
<dbReference type="AlphaFoldDB" id="A0A2R4MCC0"/>
<dbReference type="GO" id="GO:0005829">
    <property type="term" value="C:cytosol"/>
    <property type="evidence" value="ECO:0007669"/>
    <property type="project" value="TreeGrafter"/>
</dbReference>
<keyword evidence="5 9" id="KW-0418">Kinase</keyword>
<dbReference type="InterPro" id="IPR036393">
    <property type="entry name" value="AceGlu_kinase-like_sf"/>
</dbReference>
<dbReference type="PANTHER" id="PTHR21499:SF3">
    <property type="entry name" value="ASPARTOKINASE"/>
    <property type="match status" value="1"/>
</dbReference>
<dbReference type="InterPro" id="IPR045865">
    <property type="entry name" value="ACT-like_dom_sf"/>
</dbReference>
<dbReference type="Proteomes" id="UP000258927">
    <property type="component" value="Chromosome"/>
</dbReference>
<dbReference type="Gene3D" id="3.40.1160.10">
    <property type="entry name" value="Acetylglutamate kinase-like"/>
    <property type="match status" value="1"/>
</dbReference>
<dbReference type="EC" id="2.7.2.4" evidence="2"/>
<feature type="domain" description="Aspartate/glutamate/uridylate kinase" evidence="8">
    <location>
        <begin position="5"/>
        <end position="299"/>
    </location>
</feature>
<comment type="similarity">
    <text evidence="1">Belongs to the aspartokinase family.</text>
</comment>
<dbReference type="STRING" id="1122213.GCA_000423365_01665"/>
<dbReference type="Gene3D" id="3.30.2130.10">
    <property type="entry name" value="VC0802-like"/>
    <property type="match status" value="1"/>
</dbReference>
<reference evidence="9 10" key="1">
    <citation type="submission" date="2017-05" db="EMBL/GenBank/DDBJ databases">
        <title>Genome Analysis of Maritalea myrionectae HL2708#5.</title>
        <authorList>
            <consortium name="Cotde Inc.-PKNU"/>
            <person name="Jang D."/>
            <person name="Oh H.-M."/>
        </authorList>
    </citation>
    <scope>NUCLEOTIDE SEQUENCE [LARGE SCALE GENOMIC DNA]</scope>
    <source>
        <strain evidence="9 10">HL2708#5</strain>
    </source>
</reference>
<keyword evidence="6" id="KW-0067">ATP-binding</keyword>
<sequence>MPNHTVEKIGGTSMSRTHELLKNVLIGDREGDALYNRIFVVSAYGGITNDLLEHKKSGAPGVYALFSSAESDWAWGDALDKLSKRMQQINAEIFDDQQALGASNAFVRERIEGVRSCLIDLHRLCSYGHFRLDNHLLTVREMLSALGEVHSAYNTALLLQQNGVNARMVDLSGWRDEQQYTLDENIKHAFKDIDVSKELPIVTGYAQSKEALMKTYDRGYSEVTLSRIAVITEAKEAIIHKEFHLSSADPKVVGEDAVQVIGDTNYDVADQLSNMGMEAIHPSAAKGLRQANIPLRIKNSFEPEHPGTTINATDQGKKAGVEIITGLDNVIAFEFFEQDMVGVKGYDTRILDALTRHKVQIISKTSNANTITHFLKGSLKNIKRVESDLSKEFPAAEISSRKVAFISAIGRNLKGCDVAARAILALAQAGITPLSMQDLLRNVDVQIIVDRSDYQESIKILHEALVEKTETLGKKLAA</sequence>
<comment type="catalytic activity">
    <reaction evidence="7">
        <text>L-aspartate + ATP = 4-phospho-L-aspartate + ADP</text>
        <dbReference type="Rhea" id="RHEA:23776"/>
        <dbReference type="ChEBI" id="CHEBI:29991"/>
        <dbReference type="ChEBI" id="CHEBI:30616"/>
        <dbReference type="ChEBI" id="CHEBI:57535"/>
        <dbReference type="ChEBI" id="CHEBI:456216"/>
        <dbReference type="EC" id="2.7.2.4"/>
    </reaction>
</comment>
<evidence type="ECO:0000256" key="5">
    <source>
        <dbReference type="ARBA" id="ARBA00022777"/>
    </source>
</evidence>
<evidence type="ECO:0000313" key="9">
    <source>
        <dbReference type="EMBL" id="AVX03662.1"/>
    </source>
</evidence>
<organism evidence="9 10">
    <name type="scientific">Maritalea myrionectae</name>
    <dbReference type="NCBI Taxonomy" id="454601"/>
    <lineage>
        <taxon>Bacteria</taxon>
        <taxon>Pseudomonadati</taxon>
        <taxon>Pseudomonadota</taxon>
        <taxon>Alphaproteobacteria</taxon>
        <taxon>Hyphomicrobiales</taxon>
        <taxon>Devosiaceae</taxon>
        <taxon>Maritalea</taxon>
    </lineage>
</organism>
<dbReference type="PANTHER" id="PTHR21499">
    <property type="entry name" value="ASPARTATE KINASE"/>
    <property type="match status" value="1"/>
</dbReference>
<dbReference type="RefSeq" id="WP_036221779.1">
    <property type="nucleotide sequence ID" value="NZ_CP021330.1"/>
</dbReference>
<dbReference type="GO" id="GO:0009090">
    <property type="term" value="P:homoserine biosynthetic process"/>
    <property type="evidence" value="ECO:0007669"/>
    <property type="project" value="TreeGrafter"/>
</dbReference>
<dbReference type="EMBL" id="CP021330">
    <property type="protein sequence ID" value="AVX03662.1"/>
    <property type="molecule type" value="Genomic_DNA"/>
</dbReference>
<evidence type="ECO:0000256" key="4">
    <source>
        <dbReference type="ARBA" id="ARBA00022741"/>
    </source>
</evidence>
<dbReference type="InterPro" id="IPR001048">
    <property type="entry name" value="Asp/Glu/Uridylate_kinase"/>
</dbReference>
<evidence type="ECO:0000256" key="7">
    <source>
        <dbReference type="ARBA" id="ARBA00047872"/>
    </source>
</evidence>
<keyword evidence="3" id="KW-0808">Transferase</keyword>
<protein>
    <recommendedName>
        <fullName evidence="2">aspartate kinase</fullName>
        <ecNumber evidence="2">2.7.2.4</ecNumber>
    </recommendedName>
</protein>
<dbReference type="SUPFAM" id="SSF53633">
    <property type="entry name" value="Carbamate kinase-like"/>
    <property type="match status" value="1"/>
</dbReference>
<dbReference type="KEGG" id="mmyr:MXMO3_01131"/>
<evidence type="ECO:0000256" key="3">
    <source>
        <dbReference type="ARBA" id="ARBA00022679"/>
    </source>
</evidence>